<keyword evidence="15" id="KW-1185">Reference proteome</keyword>
<keyword evidence="5 13" id="KW-1133">Transmembrane helix</keyword>
<evidence type="ECO:0000256" key="9">
    <source>
        <dbReference type="ARBA" id="ARBA00023201"/>
    </source>
</evidence>
<evidence type="ECO:0000256" key="6">
    <source>
        <dbReference type="ARBA" id="ARBA00023053"/>
    </source>
</evidence>
<protein>
    <submittedName>
        <fullName evidence="14">Uncharacterized protein</fullName>
    </submittedName>
</protein>
<evidence type="ECO:0000256" key="2">
    <source>
        <dbReference type="ARBA" id="ARBA00022448"/>
    </source>
</evidence>
<dbReference type="EMBL" id="JTDF01001525">
    <property type="protein sequence ID" value="KAF8569886.1"/>
    <property type="molecule type" value="Genomic_DNA"/>
</dbReference>
<dbReference type="PANTHER" id="PTHR11690:SF300">
    <property type="entry name" value="PICKPOCKET PROTEIN 19"/>
    <property type="match status" value="1"/>
</dbReference>
<organism evidence="14 15">
    <name type="scientific">Paragonimus westermani</name>
    <dbReference type="NCBI Taxonomy" id="34504"/>
    <lineage>
        <taxon>Eukaryota</taxon>
        <taxon>Metazoa</taxon>
        <taxon>Spiralia</taxon>
        <taxon>Lophotrochozoa</taxon>
        <taxon>Platyhelminthes</taxon>
        <taxon>Trematoda</taxon>
        <taxon>Digenea</taxon>
        <taxon>Plagiorchiida</taxon>
        <taxon>Troglotremata</taxon>
        <taxon>Troglotrematidae</taxon>
        <taxon>Paragonimus</taxon>
    </lineage>
</organism>
<feature type="transmembrane region" description="Helical" evidence="13">
    <location>
        <begin position="553"/>
        <end position="576"/>
    </location>
</feature>
<name>A0A8T0DRC2_9TREM</name>
<dbReference type="PRINTS" id="PR01078">
    <property type="entry name" value="AMINACHANNEL"/>
</dbReference>
<evidence type="ECO:0000313" key="14">
    <source>
        <dbReference type="EMBL" id="KAF8569886.1"/>
    </source>
</evidence>
<comment type="similarity">
    <text evidence="11">Belongs to the amiloride-sensitive sodium channel (TC 1.A.6) family.</text>
</comment>
<keyword evidence="10 11" id="KW-0407">Ion channel</keyword>
<keyword evidence="7 11" id="KW-0406">Ion transport</keyword>
<keyword evidence="9 11" id="KW-0739">Sodium transport</keyword>
<evidence type="ECO:0000256" key="11">
    <source>
        <dbReference type="RuleBase" id="RU000679"/>
    </source>
</evidence>
<feature type="region of interest" description="Disordered" evidence="12">
    <location>
        <begin position="838"/>
        <end position="866"/>
    </location>
</feature>
<comment type="caution">
    <text evidence="14">The sequence shown here is derived from an EMBL/GenBank/DDBJ whole genome shotgun (WGS) entry which is preliminary data.</text>
</comment>
<evidence type="ECO:0000313" key="15">
    <source>
        <dbReference type="Proteomes" id="UP000699462"/>
    </source>
</evidence>
<evidence type="ECO:0000256" key="1">
    <source>
        <dbReference type="ARBA" id="ARBA00004141"/>
    </source>
</evidence>
<evidence type="ECO:0000256" key="8">
    <source>
        <dbReference type="ARBA" id="ARBA00023136"/>
    </source>
</evidence>
<evidence type="ECO:0000256" key="12">
    <source>
        <dbReference type="SAM" id="MobiDB-lite"/>
    </source>
</evidence>
<accession>A0A8T0DRC2</accession>
<dbReference type="Proteomes" id="UP000699462">
    <property type="component" value="Unassembled WGS sequence"/>
</dbReference>
<feature type="compositionally biased region" description="Polar residues" evidence="12">
    <location>
        <begin position="656"/>
        <end position="666"/>
    </location>
</feature>
<keyword evidence="2 11" id="KW-0813">Transport</keyword>
<evidence type="ECO:0000256" key="13">
    <source>
        <dbReference type="SAM" id="Phobius"/>
    </source>
</evidence>
<dbReference type="InterPro" id="IPR001873">
    <property type="entry name" value="ENaC"/>
</dbReference>
<sequence>MELRIPPRLESRSTDEFMPVRRVPHDSFQQGTEKHDLKEPEVKTSILPYHIARHRKMANSCFVHARSKEHGLKHIDLRKGVLAIFWIVVFLLVMSILFTMITDLTQGYIAMPVATQIKAEQEEMQFPDISICTKVPFYTEIDPHKNNKSMDRLLHEIRESVVKKLKDASVKITEAGVQGALLIQMATRQDDTFLRAYQHLIYCQYDDKACSFYNFTEIAHLRYVQCFTFSPNRRKLSGGRGLQFIFYKKRDNKKPFVMLNDLEDAAFTNPTNDGIHIFVHNPSTFPTYAINNMPTSFSLRFGQHATVEVSGLRYQSDRSGRKSCARDKSPYKYTNFRGGANYLEYKYTYEDCIANMKQNHIFHKCRCYSDNLFVPFDGADHKWKESETNPNLAKTEFCRDIRKKTSQRLREEFLCYDQYENMPTTLVLDQFVPMDRLYWTRKDLDARKIERHKVCSLLCQKNIYSTRFFDVVDLDPSTTFPPSLLDTYVSQLVHSQLKHPYIQEVWNEVINNSEPFAHMTQLKTEDLIVVDIRMAVEHIDTWEEELTESFFNFISNLGGTLGLCAGISFLSSFFLLIFFGRAFFHAFVSLIFWFWWTVYLGKPPAIPLDMVSSMACPNKSQTGDCSLQCKQSSSTSSVSSSADSYKDMIWTLTNTKDQNRAESNLQPKKFDESDSSSSSSSSSSASSTSSSGGVRSSADGQEQDGSDERSEMPPNLPVIRKTEVELESSRLSSTQSTPYPRSYEQGHERKSVGARHPNRHQLLKIYRNDGKEGTVKETGTGSSHLNVASPRNLVSASTSMRTDDSLLNGTQVQLHEPKPVYIPNKPILTDDRQANQTRIQNDRPAPGKFTQPPDVTQTTQMNQQPPVWRAPYPQQYYDPSSFGTQAISAEGIPCLVYTANKPPYDSKLWNREEPTHSMTPAINTSITRTLHSPSVEPTPIGWTMNGNLAVQSRFQTARPFGPSGQTWTTTNNMDSDSFPPYFYDPPPPPLVRRPVSGPGSQQIYAPEESNLFPHPLVDQELVPGYLHDRYTKTDQRATWEG</sequence>
<dbReference type="OrthoDB" id="6265222at2759"/>
<feature type="compositionally biased region" description="Low complexity" evidence="12">
    <location>
        <begin position="675"/>
        <end position="697"/>
    </location>
</feature>
<feature type="region of interest" description="Disordered" evidence="12">
    <location>
        <begin position="656"/>
        <end position="760"/>
    </location>
</feature>
<feature type="compositionally biased region" description="Polar residues" evidence="12">
    <location>
        <begin position="853"/>
        <end position="865"/>
    </location>
</feature>
<evidence type="ECO:0000256" key="4">
    <source>
        <dbReference type="ARBA" id="ARBA00022692"/>
    </source>
</evidence>
<feature type="region of interest" description="Disordered" evidence="12">
    <location>
        <begin position="989"/>
        <end position="1016"/>
    </location>
</feature>
<evidence type="ECO:0000256" key="3">
    <source>
        <dbReference type="ARBA" id="ARBA00022461"/>
    </source>
</evidence>
<keyword evidence="4 11" id="KW-0812">Transmembrane</keyword>
<dbReference type="AlphaFoldDB" id="A0A8T0DRC2"/>
<evidence type="ECO:0000256" key="10">
    <source>
        <dbReference type="ARBA" id="ARBA00023303"/>
    </source>
</evidence>
<dbReference type="GO" id="GO:0005886">
    <property type="term" value="C:plasma membrane"/>
    <property type="evidence" value="ECO:0007669"/>
    <property type="project" value="TreeGrafter"/>
</dbReference>
<dbReference type="PANTHER" id="PTHR11690">
    <property type="entry name" value="AMILORIDE-SENSITIVE SODIUM CHANNEL-RELATED"/>
    <property type="match status" value="1"/>
</dbReference>
<keyword evidence="6" id="KW-0915">Sodium</keyword>
<evidence type="ECO:0000256" key="5">
    <source>
        <dbReference type="ARBA" id="ARBA00022989"/>
    </source>
</evidence>
<dbReference type="GO" id="GO:0015280">
    <property type="term" value="F:ligand-gated sodium channel activity"/>
    <property type="evidence" value="ECO:0007669"/>
    <property type="project" value="TreeGrafter"/>
</dbReference>
<comment type="subcellular location">
    <subcellularLocation>
        <location evidence="1">Membrane</location>
        <topology evidence="1">Multi-pass membrane protein</topology>
    </subcellularLocation>
</comment>
<gene>
    <name evidence="14" type="ORF">P879_03646</name>
</gene>
<dbReference type="Gene3D" id="2.60.470.10">
    <property type="entry name" value="Acid-sensing ion channels like domains"/>
    <property type="match status" value="1"/>
</dbReference>
<feature type="transmembrane region" description="Helical" evidence="13">
    <location>
        <begin position="81"/>
        <end position="101"/>
    </location>
</feature>
<proteinExistence type="inferred from homology"/>
<feature type="transmembrane region" description="Helical" evidence="13">
    <location>
        <begin position="583"/>
        <end position="601"/>
    </location>
</feature>
<keyword evidence="8 13" id="KW-0472">Membrane</keyword>
<dbReference type="Gene3D" id="1.10.287.770">
    <property type="entry name" value="YojJ-like"/>
    <property type="match status" value="1"/>
</dbReference>
<reference evidence="14 15" key="1">
    <citation type="submission" date="2019-07" db="EMBL/GenBank/DDBJ databases">
        <title>Annotation for the trematode Paragonimus westermani.</title>
        <authorList>
            <person name="Choi Y.-J."/>
        </authorList>
    </citation>
    <scope>NUCLEOTIDE SEQUENCE [LARGE SCALE GENOMIC DNA]</scope>
    <source>
        <strain evidence="14">180907_Pwestermani</strain>
    </source>
</reference>
<dbReference type="Pfam" id="PF00858">
    <property type="entry name" value="ASC"/>
    <property type="match status" value="1"/>
</dbReference>
<evidence type="ECO:0000256" key="7">
    <source>
        <dbReference type="ARBA" id="ARBA00023065"/>
    </source>
</evidence>
<keyword evidence="3 11" id="KW-0894">Sodium channel</keyword>
<feature type="compositionally biased region" description="Polar residues" evidence="12">
    <location>
        <begin position="729"/>
        <end position="739"/>
    </location>
</feature>